<accession>A0A917MA35</accession>
<dbReference type="CDD" id="cd00347">
    <property type="entry name" value="Flavin_utilizing_monoxygenases"/>
    <property type="match status" value="2"/>
</dbReference>
<dbReference type="Proteomes" id="UP000622860">
    <property type="component" value="Unassembled WGS sequence"/>
</dbReference>
<feature type="domain" description="Luciferase-like" evidence="2">
    <location>
        <begin position="1"/>
        <end position="298"/>
    </location>
</feature>
<dbReference type="SUPFAM" id="SSF51679">
    <property type="entry name" value="Bacterial luciferase-like"/>
    <property type="match status" value="1"/>
</dbReference>
<protein>
    <recommendedName>
        <fullName evidence="2">Luciferase-like domain-containing protein</fullName>
    </recommendedName>
</protein>
<dbReference type="PANTHER" id="PTHR30137">
    <property type="entry name" value="LUCIFERASE-LIKE MONOOXYGENASE"/>
    <property type="match status" value="1"/>
</dbReference>
<sequence>MKLSVLDQVPISRGSDPVQSLNNTLKLAKITEELGYNRYWVAEHHNTNGLASTSPEILMTRIASQTDSIGVGSGGVLLPQYSPFKVAENFKTLEAFFPGRIDLGVGRSPGGSQITRLALTDSVDKSLREFPRQLADLQGFLHNTLPRDHKFRLVKAAPRIAAFPAMWVLGLSERGAINAAELGMGFVFGHFINPNNGKAVMEAYRKHFQRSAGPDRQKSMVCIFVVCADTEDEAEELALSQDKWLLSVGKGADTKIPSIEEVKRRNFSNVEMKEIEKNRDRCIIGTPEKVKNELIRLSNLYQTDEFMIITNIYDFEAKVHSYRLLAEAFDLH</sequence>
<dbReference type="InterPro" id="IPR050766">
    <property type="entry name" value="Bact_Lucif_Oxidored"/>
</dbReference>
<dbReference type="GO" id="GO:0016705">
    <property type="term" value="F:oxidoreductase activity, acting on paired donors, with incorporation or reduction of molecular oxygen"/>
    <property type="evidence" value="ECO:0007669"/>
    <property type="project" value="InterPro"/>
</dbReference>
<dbReference type="InterPro" id="IPR011251">
    <property type="entry name" value="Luciferase-like_dom"/>
</dbReference>
<dbReference type="Pfam" id="PF00296">
    <property type="entry name" value="Bac_luciferase"/>
    <property type="match status" value="1"/>
</dbReference>
<dbReference type="NCBIfam" id="TIGR03558">
    <property type="entry name" value="oxido_grp_1"/>
    <property type="match status" value="1"/>
</dbReference>
<dbReference type="PANTHER" id="PTHR30137:SF19">
    <property type="entry name" value="LUCIFERASE-LIKE MONOOXYGENASE"/>
    <property type="match status" value="1"/>
</dbReference>
<evidence type="ECO:0000313" key="4">
    <source>
        <dbReference type="Proteomes" id="UP000622860"/>
    </source>
</evidence>
<dbReference type="GO" id="GO:0005829">
    <property type="term" value="C:cytosol"/>
    <property type="evidence" value="ECO:0007669"/>
    <property type="project" value="TreeGrafter"/>
</dbReference>
<proteinExistence type="predicted"/>
<dbReference type="AlphaFoldDB" id="A0A917MA35"/>
<dbReference type="RefSeq" id="WP_188456452.1">
    <property type="nucleotide sequence ID" value="NZ_BMFR01000018.1"/>
</dbReference>
<gene>
    <name evidence="3" type="primary">yceB</name>
    <name evidence="3" type="ORF">GCM10011398_32830</name>
</gene>
<name>A0A917MA35_9BACI</name>
<keyword evidence="4" id="KW-1185">Reference proteome</keyword>
<reference evidence="3" key="2">
    <citation type="submission" date="2020-09" db="EMBL/GenBank/DDBJ databases">
        <authorList>
            <person name="Sun Q."/>
            <person name="Zhou Y."/>
        </authorList>
    </citation>
    <scope>NUCLEOTIDE SEQUENCE</scope>
    <source>
        <strain evidence="3">CGMCC 1.12754</strain>
    </source>
</reference>
<evidence type="ECO:0000256" key="1">
    <source>
        <dbReference type="ARBA" id="ARBA00007789"/>
    </source>
</evidence>
<evidence type="ECO:0000259" key="2">
    <source>
        <dbReference type="Pfam" id="PF00296"/>
    </source>
</evidence>
<dbReference type="FunFam" id="3.20.20.30:FF:000002">
    <property type="entry name" value="LLM class flavin-dependent oxidoreductase"/>
    <property type="match status" value="1"/>
</dbReference>
<reference evidence="3" key="1">
    <citation type="journal article" date="2014" name="Int. J. Syst. Evol. Microbiol.">
        <title>Complete genome sequence of Corynebacterium casei LMG S-19264T (=DSM 44701T), isolated from a smear-ripened cheese.</title>
        <authorList>
            <consortium name="US DOE Joint Genome Institute (JGI-PGF)"/>
            <person name="Walter F."/>
            <person name="Albersmeier A."/>
            <person name="Kalinowski J."/>
            <person name="Ruckert C."/>
        </authorList>
    </citation>
    <scope>NUCLEOTIDE SEQUENCE</scope>
    <source>
        <strain evidence="3">CGMCC 1.12754</strain>
    </source>
</reference>
<dbReference type="EMBL" id="BMFR01000018">
    <property type="protein sequence ID" value="GGG84602.1"/>
    <property type="molecule type" value="Genomic_DNA"/>
</dbReference>
<comment type="similarity">
    <text evidence="1">To bacterial alkanal monooxygenase alpha and beta chains.</text>
</comment>
<dbReference type="InterPro" id="IPR036661">
    <property type="entry name" value="Luciferase-like_sf"/>
</dbReference>
<dbReference type="Gene3D" id="3.20.20.30">
    <property type="entry name" value="Luciferase-like domain"/>
    <property type="match status" value="1"/>
</dbReference>
<comment type="caution">
    <text evidence="3">The sequence shown here is derived from an EMBL/GenBank/DDBJ whole genome shotgun (WGS) entry which is preliminary data.</text>
</comment>
<dbReference type="InterPro" id="IPR019949">
    <property type="entry name" value="CmoO-like"/>
</dbReference>
<evidence type="ECO:0000313" key="3">
    <source>
        <dbReference type="EMBL" id="GGG84602.1"/>
    </source>
</evidence>
<organism evidence="3 4">
    <name type="scientific">Virgibacillus oceani</name>
    <dbReference type="NCBI Taxonomy" id="1479511"/>
    <lineage>
        <taxon>Bacteria</taxon>
        <taxon>Bacillati</taxon>
        <taxon>Bacillota</taxon>
        <taxon>Bacilli</taxon>
        <taxon>Bacillales</taxon>
        <taxon>Bacillaceae</taxon>
        <taxon>Virgibacillus</taxon>
    </lineage>
</organism>